<proteinExistence type="predicted"/>
<evidence type="ECO:0000313" key="2">
    <source>
        <dbReference type="Proteomes" id="UP000886520"/>
    </source>
</evidence>
<dbReference type="AlphaFoldDB" id="A0A9D4UV19"/>
<accession>A0A9D4UV19</accession>
<comment type="caution">
    <text evidence="1">The sequence shown here is derived from an EMBL/GenBank/DDBJ whole genome shotgun (WGS) entry which is preliminary data.</text>
</comment>
<dbReference type="EMBL" id="JABFUD020000010">
    <property type="protein sequence ID" value="KAI5074745.1"/>
    <property type="molecule type" value="Genomic_DNA"/>
</dbReference>
<reference evidence="1" key="1">
    <citation type="submission" date="2021-01" db="EMBL/GenBank/DDBJ databases">
        <title>Adiantum capillus-veneris genome.</title>
        <authorList>
            <person name="Fang Y."/>
            <person name="Liao Q."/>
        </authorList>
    </citation>
    <scope>NUCLEOTIDE SEQUENCE</scope>
    <source>
        <strain evidence="1">H3</strain>
        <tissue evidence="1">Leaf</tissue>
    </source>
</reference>
<organism evidence="1 2">
    <name type="scientific">Adiantum capillus-veneris</name>
    <name type="common">Maidenhair fern</name>
    <dbReference type="NCBI Taxonomy" id="13818"/>
    <lineage>
        <taxon>Eukaryota</taxon>
        <taxon>Viridiplantae</taxon>
        <taxon>Streptophyta</taxon>
        <taxon>Embryophyta</taxon>
        <taxon>Tracheophyta</taxon>
        <taxon>Polypodiopsida</taxon>
        <taxon>Polypodiidae</taxon>
        <taxon>Polypodiales</taxon>
        <taxon>Pteridineae</taxon>
        <taxon>Pteridaceae</taxon>
        <taxon>Vittarioideae</taxon>
        <taxon>Adiantum</taxon>
    </lineage>
</organism>
<dbReference type="Proteomes" id="UP000886520">
    <property type="component" value="Chromosome 10"/>
</dbReference>
<name>A0A9D4UV19_ADICA</name>
<keyword evidence="2" id="KW-1185">Reference proteome</keyword>
<evidence type="ECO:0000313" key="1">
    <source>
        <dbReference type="EMBL" id="KAI5074745.1"/>
    </source>
</evidence>
<sequence>MSIKEPLGKEIEGREEAVLGGWFTSFDTACAADIDKMCATNIASLGTYMLPNVTDGRRAAAALKLMQWHTIVDIAYEQSRQ</sequence>
<gene>
    <name evidence="1" type="ORF">GOP47_0010706</name>
</gene>
<protein>
    <submittedName>
        <fullName evidence="1">Uncharacterized protein</fullName>
    </submittedName>
</protein>